<dbReference type="Proteomes" id="UP000189835">
    <property type="component" value="Unassembled WGS sequence"/>
</dbReference>
<dbReference type="EMBL" id="MVGR01000004">
    <property type="protein sequence ID" value="OPF17267.1"/>
    <property type="molecule type" value="Genomic_DNA"/>
</dbReference>
<accession>A0A1V4BS55</accession>
<dbReference type="AlphaFoldDB" id="A0A1V4BS55"/>
<name>A0A1V4BS55_MICAE</name>
<protein>
    <submittedName>
        <fullName evidence="1">Uncharacterized protein</fullName>
    </submittedName>
</protein>
<proteinExistence type="predicted"/>
<gene>
    <name evidence="1" type="ORF">B1L04_14610</name>
</gene>
<sequence length="81" mass="8313">MLPFKPYSCLILKMKNPILAALSQKSLSVGIVASTVFFGTTSHALASVLIAGSPSTASFLNDVQAKIAGTGLISGSVDRVC</sequence>
<evidence type="ECO:0000313" key="1">
    <source>
        <dbReference type="EMBL" id="OPF17267.1"/>
    </source>
</evidence>
<evidence type="ECO:0000313" key="2">
    <source>
        <dbReference type="Proteomes" id="UP000189835"/>
    </source>
</evidence>
<organism evidence="1 2">
    <name type="scientific">Microcystis aeruginosa KW</name>
    <dbReference type="NCBI Taxonomy" id="1960155"/>
    <lineage>
        <taxon>Bacteria</taxon>
        <taxon>Bacillati</taxon>
        <taxon>Cyanobacteriota</taxon>
        <taxon>Cyanophyceae</taxon>
        <taxon>Oscillatoriophycideae</taxon>
        <taxon>Chroococcales</taxon>
        <taxon>Microcystaceae</taxon>
        <taxon>Microcystis</taxon>
    </lineage>
</organism>
<comment type="caution">
    <text evidence="1">The sequence shown here is derived from an EMBL/GenBank/DDBJ whole genome shotgun (WGS) entry which is preliminary data.</text>
</comment>
<reference evidence="1 2" key="1">
    <citation type="submission" date="2017-02" db="EMBL/GenBank/DDBJ databases">
        <title>Genome sequence of Microcystis aeruginosa KW.</title>
        <authorList>
            <person name="Oh H.-M."/>
            <person name="Ahn C.-Y."/>
            <person name="Jeong H."/>
            <person name="Srivastava A."/>
            <person name="Lee H.-G."/>
            <person name="Kang S.-R."/>
        </authorList>
    </citation>
    <scope>NUCLEOTIDE SEQUENCE [LARGE SCALE GENOMIC DNA]</scope>
    <source>
        <strain evidence="1 2">KW</strain>
    </source>
</reference>